<reference evidence="1 2" key="1">
    <citation type="submission" date="2017-07" db="EMBL/GenBank/DDBJ databases">
        <title>Fictibacillus sp. nov. GDSW-R2A3 Genome sequencing and assembly.</title>
        <authorList>
            <person name="Mayilraj S."/>
        </authorList>
    </citation>
    <scope>NUCLEOTIDE SEQUENCE [LARGE SCALE GENOMIC DNA]</scope>
    <source>
        <strain evidence="1 2">GDSW-R2A3</strain>
    </source>
</reference>
<keyword evidence="2" id="KW-1185">Reference proteome</keyword>
<dbReference type="InterPro" id="IPR025619">
    <property type="entry name" value="YlzJ"/>
</dbReference>
<evidence type="ECO:0000313" key="2">
    <source>
        <dbReference type="Proteomes" id="UP000215059"/>
    </source>
</evidence>
<comment type="caution">
    <text evidence="1">The sequence shown here is derived from an EMBL/GenBank/DDBJ whole genome shotgun (WGS) entry which is preliminary data.</text>
</comment>
<organism evidence="1 2">
    <name type="scientific">Fictibacillus aquaticus</name>
    <dbReference type="NCBI Taxonomy" id="2021314"/>
    <lineage>
        <taxon>Bacteria</taxon>
        <taxon>Bacillati</taxon>
        <taxon>Bacillota</taxon>
        <taxon>Bacilli</taxon>
        <taxon>Bacillales</taxon>
        <taxon>Fictibacillaceae</taxon>
        <taxon>Fictibacillus</taxon>
    </lineage>
</organism>
<dbReference type="Proteomes" id="UP000215059">
    <property type="component" value="Unassembled WGS sequence"/>
</dbReference>
<evidence type="ECO:0000313" key="1">
    <source>
        <dbReference type="EMBL" id="OYD58803.1"/>
    </source>
</evidence>
<protein>
    <submittedName>
        <fullName evidence="1">Uncharacterized protein</fullName>
    </submittedName>
</protein>
<sequence>MMWYTMMPKELMFPEPEGISPITQNVILYNGIPVLAERDENSSYRIIRVMSTDPSHFLMEDCQPGTVIKE</sequence>
<gene>
    <name evidence="1" type="ORF">CGZ90_02565</name>
</gene>
<dbReference type="AlphaFoldDB" id="A0A235FD04"/>
<name>A0A235FD04_9BACL</name>
<accession>A0A235FD04</accession>
<proteinExistence type="predicted"/>
<dbReference type="OrthoDB" id="1683573at2"/>
<dbReference type="Pfam" id="PF14035">
    <property type="entry name" value="YlzJ"/>
    <property type="match status" value="1"/>
</dbReference>
<dbReference type="EMBL" id="NOII01000001">
    <property type="protein sequence ID" value="OYD58803.1"/>
    <property type="molecule type" value="Genomic_DNA"/>
</dbReference>